<keyword evidence="4" id="KW-1185">Reference proteome</keyword>
<keyword evidence="2" id="KW-1134">Transmembrane beta strand</keyword>
<keyword evidence="2" id="KW-0564">Palmitate</keyword>
<dbReference type="Proteomes" id="UP000018418">
    <property type="component" value="Unassembled WGS sequence"/>
</dbReference>
<gene>
    <name evidence="3" type="ORF">P255_01025</name>
</gene>
<organism evidence="3 4">
    <name type="scientific">Acinetobacter brisouii CIP 110357</name>
    <dbReference type="NCBI Taxonomy" id="1341683"/>
    <lineage>
        <taxon>Bacteria</taxon>
        <taxon>Pseudomonadati</taxon>
        <taxon>Pseudomonadota</taxon>
        <taxon>Gammaproteobacteria</taxon>
        <taxon>Moraxellales</taxon>
        <taxon>Moraxellaceae</taxon>
        <taxon>Acinetobacter</taxon>
    </lineage>
</organism>
<evidence type="ECO:0000313" key="3">
    <source>
        <dbReference type="EMBL" id="ESK51930.1"/>
    </source>
</evidence>
<reference evidence="3 4" key="1">
    <citation type="submission" date="2013-10" db="EMBL/GenBank/DDBJ databases">
        <title>The Genome Sequence of Acinetobacter brisouii CIP 110357.</title>
        <authorList>
            <consortium name="The Broad Institute Genomics Platform"/>
            <consortium name="The Broad Institute Genome Sequencing Center for Infectious Disease"/>
            <person name="Cerqueira G."/>
            <person name="Feldgarden M."/>
            <person name="Courvalin P."/>
            <person name="Grillot-Courvalin C."/>
            <person name="Clermont D."/>
            <person name="Rocha E."/>
            <person name="Yoon E.-J."/>
            <person name="Nemec A."/>
            <person name="Young S.K."/>
            <person name="Zeng Q."/>
            <person name="Gargeya S."/>
            <person name="Fitzgerald M."/>
            <person name="Abouelleil A."/>
            <person name="Alvarado L."/>
            <person name="Berlin A.M."/>
            <person name="Chapman S.B."/>
            <person name="Gainer-Dewar J."/>
            <person name="Goldberg J."/>
            <person name="Gnerre S."/>
            <person name="Griggs A."/>
            <person name="Gujja S."/>
            <person name="Hansen M."/>
            <person name="Howarth C."/>
            <person name="Imamovic A."/>
            <person name="Ireland A."/>
            <person name="Larimer J."/>
            <person name="McCowan C."/>
            <person name="Murphy C."/>
            <person name="Pearson M."/>
            <person name="Poon T.W."/>
            <person name="Priest M."/>
            <person name="Roberts A."/>
            <person name="Saif S."/>
            <person name="Shea T."/>
            <person name="Sykes S."/>
            <person name="Wortman J."/>
            <person name="Nusbaum C."/>
            <person name="Birren B."/>
        </authorList>
    </citation>
    <scope>NUCLEOTIDE SEQUENCE [LARGE SCALE GENOMIC DNA]</scope>
    <source>
        <strain evidence="3 4">CIP 110357</strain>
    </source>
</reference>
<dbReference type="PATRIC" id="fig|1341683.3.peg.1014"/>
<keyword evidence="2" id="KW-0812">Transmembrane</keyword>
<evidence type="ECO:0000256" key="1">
    <source>
        <dbReference type="ARBA" id="ARBA00007613"/>
    </source>
</evidence>
<name>V2UTF7_9GAMM</name>
<dbReference type="RefSeq" id="WP_004901092.1">
    <property type="nucleotide sequence ID" value="NZ_BBTI01000008.1"/>
</dbReference>
<dbReference type="Gene3D" id="1.20.1600.10">
    <property type="entry name" value="Outer membrane efflux proteins (OEP)"/>
    <property type="match status" value="1"/>
</dbReference>
<dbReference type="PANTHER" id="PTHR30203:SF33">
    <property type="entry name" value="BLR4455 PROTEIN"/>
    <property type="match status" value="1"/>
</dbReference>
<dbReference type="NCBIfam" id="TIGR01845">
    <property type="entry name" value="outer_NodT"/>
    <property type="match status" value="1"/>
</dbReference>
<comment type="similarity">
    <text evidence="1 2">Belongs to the outer membrane factor (OMF) (TC 1.B.17) family.</text>
</comment>
<dbReference type="PANTHER" id="PTHR30203">
    <property type="entry name" value="OUTER MEMBRANE CATION EFFLUX PROTEIN"/>
    <property type="match status" value="1"/>
</dbReference>
<dbReference type="AlphaFoldDB" id="V2UTF7"/>
<evidence type="ECO:0000256" key="2">
    <source>
        <dbReference type="RuleBase" id="RU362097"/>
    </source>
</evidence>
<keyword evidence="2" id="KW-0449">Lipoprotein</keyword>
<dbReference type="EMBL" id="AYEU01000004">
    <property type="protein sequence ID" value="ESK51930.1"/>
    <property type="molecule type" value="Genomic_DNA"/>
</dbReference>
<dbReference type="InterPro" id="IPR003423">
    <property type="entry name" value="OMP_efflux"/>
</dbReference>
<dbReference type="SUPFAM" id="SSF56954">
    <property type="entry name" value="Outer membrane efflux proteins (OEP)"/>
    <property type="match status" value="1"/>
</dbReference>
<keyword evidence="2" id="KW-0472">Membrane</keyword>
<dbReference type="HOGENOM" id="CLU_012817_13_1_6"/>
<comment type="subcellular location">
    <subcellularLocation>
        <location evidence="2">Cell outer membrane</location>
        <topology evidence="2">Lipid-anchor</topology>
    </subcellularLocation>
</comment>
<dbReference type="Gene3D" id="2.20.200.10">
    <property type="entry name" value="Outer membrane efflux proteins (OEP)"/>
    <property type="match status" value="1"/>
</dbReference>
<dbReference type="GO" id="GO:0009279">
    <property type="term" value="C:cell outer membrane"/>
    <property type="evidence" value="ECO:0007669"/>
    <property type="project" value="UniProtKB-SubCell"/>
</dbReference>
<evidence type="ECO:0000313" key="4">
    <source>
        <dbReference type="Proteomes" id="UP000018418"/>
    </source>
</evidence>
<dbReference type="InterPro" id="IPR010131">
    <property type="entry name" value="MdtP/NodT-like"/>
</dbReference>
<accession>V2UTF7</accession>
<evidence type="ECO:0008006" key="5">
    <source>
        <dbReference type="Google" id="ProtNLM"/>
    </source>
</evidence>
<dbReference type="PROSITE" id="PS51257">
    <property type="entry name" value="PROKAR_LIPOPROTEIN"/>
    <property type="match status" value="1"/>
</dbReference>
<comment type="caution">
    <text evidence="3">The sequence shown here is derived from an EMBL/GenBank/DDBJ whole genome shotgun (WGS) entry which is preliminary data.</text>
</comment>
<sequence>MLKNKLCLALCCALPIFSGCTVGPNYTKPEISMPVTYKEVQGWKVAQPQDQQTRGAWWEIYQDATLNRLQQQVVLSNQNIAQYVAKYEQAAALVSQAKADQYPSIGATGGATRSEQSQAKPSNSYSAKASLSWELDVWGKLKRTVRENQASAQASAADLANATLSAQTTLAKDYFALRVLDKRIALYDKTIDTYTRYRKVLAAKYKEGVIAKSDLTQAEQSLYSAKSAREDLVWQRAQYEHAIAILIGKMPAEFDLPVSQAALPKPPSIPLTLPSRLLERRPDIASAERSVAAANEAIGIAITGYFPDITLSGSSGYSASSLSNLISAQNLLWSLGASATQTVFDFGANKAKVKQARAAYDASVANYKQTVLEAMQNIEDYLAEGTSLSKEVQHTSQSLAAATETARIIRNQYNAGVIDYTNVASTEATRLSSEQSLLQLQSTQLQNSVALITALGGGWQSSDLPK</sequence>
<dbReference type="Pfam" id="PF02321">
    <property type="entry name" value="OEP"/>
    <property type="match status" value="2"/>
</dbReference>
<proteinExistence type="inferred from homology"/>
<protein>
    <recommendedName>
        <fullName evidence="5">RND efflux system, outer membrane lipoprotein, NodT family</fullName>
    </recommendedName>
</protein>
<dbReference type="GO" id="GO:0015562">
    <property type="term" value="F:efflux transmembrane transporter activity"/>
    <property type="evidence" value="ECO:0007669"/>
    <property type="project" value="InterPro"/>
</dbReference>
<dbReference type="OrthoDB" id="9770517at2"/>
<dbReference type="STRING" id="396323.VH98_07200"/>